<keyword evidence="2" id="KW-1133">Transmembrane helix</keyword>
<name>A0AAV7YN77_9EUKA</name>
<dbReference type="EMBL" id="JANTQA010000057">
    <property type="protein sequence ID" value="KAJ3429400.1"/>
    <property type="molecule type" value="Genomic_DNA"/>
</dbReference>
<keyword evidence="3" id="KW-0732">Signal</keyword>
<dbReference type="AlphaFoldDB" id="A0AAV7YN77"/>
<feature type="transmembrane region" description="Helical" evidence="2">
    <location>
        <begin position="373"/>
        <end position="395"/>
    </location>
</feature>
<dbReference type="Pfam" id="PF02221">
    <property type="entry name" value="E1_DerP2_DerF2"/>
    <property type="match status" value="1"/>
</dbReference>
<feature type="domain" description="MD-2-related lipid-recognition" evidence="4">
    <location>
        <begin position="21"/>
        <end position="138"/>
    </location>
</feature>
<accession>A0AAV7YN77</accession>
<feature type="signal peptide" evidence="3">
    <location>
        <begin position="1"/>
        <end position="17"/>
    </location>
</feature>
<organism evidence="5 6">
    <name type="scientific">Anaeramoeba flamelloides</name>
    <dbReference type="NCBI Taxonomy" id="1746091"/>
    <lineage>
        <taxon>Eukaryota</taxon>
        <taxon>Metamonada</taxon>
        <taxon>Anaeramoebidae</taxon>
        <taxon>Anaeramoeba</taxon>
    </lineage>
</organism>
<evidence type="ECO:0000259" key="4">
    <source>
        <dbReference type="SMART" id="SM00737"/>
    </source>
</evidence>
<feature type="compositionally biased region" description="Acidic residues" evidence="1">
    <location>
        <begin position="444"/>
        <end position="470"/>
    </location>
</feature>
<dbReference type="InterPro" id="IPR014756">
    <property type="entry name" value="Ig_E-set"/>
</dbReference>
<feature type="chain" id="PRO_5043922317" evidence="3">
    <location>
        <begin position="18"/>
        <end position="470"/>
    </location>
</feature>
<comment type="caution">
    <text evidence="5">The sequence shown here is derived from an EMBL/GenBank/DDBJ whole genome shotgun (WGS) entry which is preliminary data.</text>
</comment>
<sequence>MFKILFLALLLFTVSYAEIGVEMCEGDWDVTVTKLDYQPHPSFVIGDDFSYEAYYTVSKEVAGGTIRAQVWVNDFSGDPWIDTTDDLCRYFDCPMTVGDDVRKDWNINIPSVPQGQYELKLTVMDPEDNIVSCVTVTASVTDSNNPTPTNCNYPSEMDWSMEANMIAQYEKTDPKERVKGTWIQVGDLGPHTTGERGKFSKLIASEDNTFGEDPNSNIFEWCLNGTVTQRESVEAGYEITYEADVWIGAKNENMDTWDEYYMRGNVEFTGTWDISDNHLSALTGNLNFDPTVHMPPSWSGPVSYGKLNPIPLEFKSTSNLVLAKKDTTVCQCEIDDCGVCGGDGQSCITPTPTATPTPSPTTDTKSDDNNNTIIAVSVIVPIAAIVIIIIVILLLRQRKQKKTAQTEIISANRFGNTGMSWSQITKDNVKSTFSKSGSTGATGNDEEGSDDDFSFDPTDDDSLEDLDDSD</sequence>
<dbReference type="Proteomes" id="UP001146793">
    <property type="component" value="Unassembled WGS sequence"/>
</dbReference>
<evidence type="ECO:0000256" key="3">
    <source>
        <dbReference type="SAM" id="SignalP"/>
    </source>
</evidence>
<evidence type="ECO:0000313" key="5">
    <source>
        <dbReference type="EMBL" id="KAJ3429400.1"/>
    </source>
</evidence>
<dbReference type="SUPFAM" id="SSF81296">
    <property type="entry name" value="E set domains"/>
    <property type="match status" value="1"/>
</dbReference>
<feature type="region of interest" description="Disordered" evidence="1">
    <location>
        <begin position="349"/>
        <end position="368"/>
    </location>
</feature>
<feature type="compositionally biased region" description="Polar residues" evidence="1">
    <location>
        <begin position="432"/>
        <end position="442"/>
    </location>
</feature>
<keyword evidence="2" id="KW-0812">Transmembrane</keyword>
<dbReference type="InterPro" id="IPR003172">
    <property type="entry name" value="ML_dom"/>
</dbReference>
<evidence type="ECO:0000256" key="2">
    <source>
        <dbReference type="SAM" id="Phobius"/>
    </source>
</evidence>
<proteinExistence type="predicted"/>
<reference evidence="5" key="1">
    <citation type="submission" date="2022-08" db="EMBL/GenBank/DDBJ databases">
        <title>Novel sulphate-reducing endosymbionts in the free-living metamonad Anaeramoeba.</title>
        <authorList>
            <person name="Jerlstrom-Hultqvist J."/>
            <person name="Cepicka I."/>
            <person name="Gallot-Lavallee L."/>
            <person name="Salas-Leiva D."/>
            <person name="Curtis B.A."/>
            <person name="Zahonova K."/>
            <person name="Pipaliya S."/>
            <person name="Dacks J."/>
            <person name="Roger A.J."/>
        </authorList>
    </citation>
    <scope>NUCLEOTIDE SEQUENCE</scope>
    <source>
        <strain evidence="5">Busselton2</strain>
    </source>
</reference>
<feature type="region of interest" description="Disordered" evidence="1">
    <location>
        <begin position="432"/>
        <end position="470"/>
    </location>
</feature>
<evidence type="ECO:0000256" key="1">
    <source>
        <dbReference type="SAM" id="MobiDB-lite"/>
    </source>
</evidence>
<evidence type="ECO:0000313" key="6">
    <source>
        <dbReference type="Proteomes" id="UP001146793"/>
    </source>
</evidence>
<dbReference type="Gene3D" id="2.60.40.770">
    <property type="match status" value="1"/>
</dbReference>
<keyword evidence="2" id="KW-0472">Membrane</keyword>
<protein>
    <submittedName>
        <fullName evidence="5">Niemann pick type c2 protein npc2-related</fullName>
    </submittedName>
</protein>
<dbReference type="SMART" id="SM00737">
    <property type="entry name" value="ML"/>
    <property type="match status" value="1"/>
</dbReference>
<gene>
    <name evidence="5" type="ORF">M0812_24746</name>
</gene>